<dbReference type="EMBL" id="CP014206">
    <property type="protein sequence ID" value="AMK11255.1"/>
    <property type="molecule type" value="Genomic_DNA"/>
</dbReference>
<dbReference type="OrthoDB" id="5461365at2"/>
<evidence type="ECO:0000313" key="6">
    <source>
        <dbReference type="Proteomes" id="UP000295506"/>
    </source>
</evidence>
<evidence type="ECO:0000256" key="1">
    <source>
        <dbReference type="SAM" id="Phobius"/>
    </source>
</evidence>
<keyword evidence="5" id="KW-1185">Reference proteome</keyword>
<evidence type="ECO:0000313" key="3">
    <source>
        <dbReference type="EMBL" id="AMK11255.1"/>
    </source>
</evidence>
<dbReference type="Pfam" id="PF09851">
    <property type="entry name" value="SHOCT"/>
    <property type="match status" value="1"/>
</dbReference>
<evidence type="ECO:0000313" key="5">
    <source>
        <dbReference type="Proteomes" id="UP000055611"/>
    </source>
</evidence>
<organism evidence="4 6">
    <name type="scientific">Pseudodesulfovibrio indicus</name>
    <dbReference type="NCBI Taxonomy" id="1716143"/>
    <lineage>
        <taxon>Bacteria</taxon>
        <taxon>Pseudomonadati</taxon>
        <taxon>Thermodesulfobacteriota</taxon>
        <taxon>Desulfovibrionia</taxon>
        <taxon>Desulfovibrionales</taxon>
        <taxon>Desulfovibrionaceae</taxon>
    </lineage>
</organism>
<reference evidence="4 6" key="2">
    <citation type="submission" date="2019-03" db="EMBL/GenBank/DDBJ databases">
        <title>Genomic Encyclopedia of Type Strains, Phase IV (KMG-IV): sequencing the most valuable type-strain genomes for metagenomic binning, comparative biology and taxonomic classification.</title>
        <authorList>
            <person name="Goeker M."/>
        </authorList>
    </citation>
    <scope>NUCLEOTIDE SEQUENCE [LARGE SCALE GENOMIC DNA]</scope>
    <source>
        <strain evidence="4 6">DSM 101483</strain>
    </source>
</reference>
<dbReference type="EMBL" id="SOBK01000001">
    <property type="protein sequence ID" value="TDT92288.1"/>
    <property type="molecule type" value="Genomic_DNA"/>
</dbReference>
<dbReference type="Proteomes" id="UP000055611">
    <property type="component" value="Chromosome"/>
</dbReference>
<proteinExistence type="predicted"/>
<gene>
    <name evidence="3" type="ORF">AWY79_09070</name>
    <name evidence="4" type="ORF">EDC59_101694</name>
</gene>
<accession>A0A126QP84</accession>
<dbReference type="Proteomes" id="UP000295506">
    <property type="component" value="Unassembled WGS sequence"/>
</dbReference>
<keyword evidence="1" id="KW-1133">Transmembrane helix</keyword>
<reference evidence="3 5" key="1">
    <citation type="journal article" date="2016" name="Front. Microbiol.">
        <title>Genome Sequence of the Piezophilic, Mesophilic Sulfate-Reducing Bacterium Desulfovibrio indicus J2T.</title>
        <authorList>
            <person name="Cao J."/>
            <person name="Maignien L."/>
            <person name="Shao Z."/>
            <person name="Alain K."/>
            <person name="Jebbar M."/>
        </authorList>
    </citation>
    <scope>NUCLEOTIDE SEQUENCE [LARGE SCALE GENOMIC DNA]</scope>
    <source>
        <strain evidence="3 5">J2</strain>
    </source>
</reference>
<dbReference type="RefSeq" id="WP_078063725.1">
    <property type="nucleotide sequence ID" value="NZ_CP014206.1"/>
</dbReference>
<protein>
    <submittedName>
        <fullName evidence="4">Membrane protein</fullName>
    </submittedName>
</protein>
<feature type="transmembrane region" description="Helical" evidence="1">
    <location>
        <begin position="15"/>
        <end position="39"/>
    </location>
</feature>
<feature type="domain" description="SHOCT" evidence="2">
    <location>
        <begin position="58"/>
        <end position="83"/>
    </location>
</feature>
<keyword evidence="1" id="KW-0812">Transmembrane</keyword>
<keyword evidence="1" id="KW-0472">Membrane</keyword>
<evidence type="ECO:0000259" key="2">
    <source>
        <dbReference type="Pfam" id="PF09851"/>
    </source>
</evidence>
<name>A0A126QP84_9BACT</name>
<sequence>MWNCDWMTPFGSNMMFMGGGLFGGLLSFLMILAVIYLIYRLIRAFVPTQIAASDKSASLEILKTRYAEGKISEDEYQRMRDILVG</sequence>
<evidence type="ECO:0000313" key="4">
    <source>
        <dbReference type="EMBL" id="TDT92288.1"/>
    </source>
</evidence>
<dbReference type="InterPro" id="IPR018649">
    <property type="entry name" value="SHOCT"/>
</dbReference>
<dbReference type="AlphaFoldDB" id="A0A126QP84"/>
<dbReference type="KEGG" id="dej:AWY79_09070"/>